<reference evidence="2 3" key="1">
    <citation type="journal article" date="2012" name="New Phytol.">
        <title>Insight into trade-off between wood decay and parasitism from the genome of a fungal forest pathogen.</title>
        <authorList>
            <person name="Olson A."/>
            <person name="Aerts A."/>
            <person name="Asiegbu F."/>
            <person name="Belbahri L."/>
            <person name="Bouzid O."/>
            <person name="Broberg A."/>
            <person name="Canback B."/>
            <person name="Coutinho P.M."/>
            <person name="Cullen D."/>
            <person name="Dalman K."/>
            <person name="Deflorio G."/>
            <person name="van Diepen L.T."/>
            <person name="Dunand C."/>
            <person name="Duplessis S."/>
            <person name="Durling M."/>
            <person name="Gonthier P."/>
            <person name="Grimwood J."/>
            <person name="Fossdal C.G."/>
            <person name="Hansson D."/>
            <person name="Henrissat B."/>
            <person name="Hietala A."/>
            <person name="Himmelstrand K."/>
            <person name="Hoffmeister D."/>
            <person name="Hogberg N."/>
            <person name="James T.Y."/>
            <person name="Karlsson M."/>
            <person name="Kohler A."/>
            <person name="Kues U."/>
            <person name="Lee Y.H."/>
            <person name="Lin Y.C."/>
            <person name="Lind M."/>
            <person name="Lindquist E."/>
            <person name="Lombard V."/>
            <person name="Lucas S."/>
            <person name="Lunden K."/>
            <person name="Morin E."/>
            <person name="Murat C."/>
            <person name="Park J."/>
            <person name="Raffaello T."/>
            <person name="Rouze P."/>
            <person name="Salamov A."/>
            <person name="Schmutz J."/>
            <person name="Solheim H."/>
            <person name="Stahlberg J."/>
            <person name="Velez H."/>
            <person name="de Vries R.P."/>
            <person name="Wiebenga A."/>
            <person name="Woodward S."/>
            <person name="Yakovlev I."/>
            <person name="Garbelotto M."/>
            <person name="Martin F."/>
            <person name="Grigoriev I.V."/>
            <person name="Stenlid J."/>
        </authorList>
    </citation>
    <scope>NUCLEOTIDE SEQUENCE [LARGE SCALE GENOMIC DNA]</scope>
    <source>
        <strain evidence="2 3">TC 32-1</strain>
    </source>
</reference>
<dbReference type="HOGENOM" id="CLU_1740740_0_0_1"/>
<keyword evidence="3" id="KW-1185">Reference proteome</keyword>
<gene>
    <name evidence="2" type="ORF">HETIRDRAFT_307090</name>
</gene>
<dbReference type="KEGG" id="hir:HETIRDRAFT_307090"/>
<sequence>MYQNPDGTPSSPAYTTPLITKESFQAEQQTASPTVFTSTDQAERRPLSLVPVRRPPEPELPSPSVPENRFRTFYQQIILLRWPWKRAYATSKDDVAETRHMVGSPELAPQPTIQPSSGMYSDTRTHFRQWFRKRHIIRVERVQRDTVDLE</sequence>
<dbReference type="EMBL" id="KI925454">
    <property type="protein sequence ID" value="ETW87641.1"/>
    <property type="molecule type" value="Genomic_DNA"/>
</dbReference>
<protein>
    <submittedName>
        <fullName evidence="2">Uncharacterized protein</fullName>
    </submittedName>
</protein>
<dbReference type="RefSeq" id="XP_009541517.1">
    <property type="nucleotide sequence ID" value="XM_009543222.1"/>
</dbReference>
<dbReference type="Proteomes" id="UP000030671">
    <property type="component" value="Unassembled WGS sequence"/>
</dbReference>
<proteinExistence type="predicted"/>
<accession>W4KRE3</accession>
<name>W4KRE3_HETIT</name>
<feature type="compositionally biased region" description="Polar residues" evidence="1">
    <location>
        <begin position="1"/>
        <end position="40"/>
    </location>
</feature>
<feature type="region of interest" description="Disordered" evidence="1">
    <location>
        <begin position="1"/>
        <end position="67"/>
    </location>
</feature>
<evidence type="ECO:0000313" key="2">
    <source>
        <dbReference type="EMBL" id="ETW87641.1"/>
    </source>
</evidence>
<dbReference type="GeneID" id="20669458"/>
<evidence type="ECO:0000256" key="1">
    <source>
        <dbReference type="SAM" id="MobiDB-lite"/>
    </source>
</evidence>
<dbReference type="InParanoid" id="W4KRE3"/>
<organism evidence="2 3">
    <name type="scientific">Heterobasidion irregulare (strain TC 32-1)</name>
    <dbReference type="NCBI Taxonomy" id="747525"/>
    <lineage>
        <taxon>Eukaryota</taxon>
        <taxon>Fungi</taxon>
        <taxon>Dikarya</taxon>
        <taxon>Basidiomycota</taxon>
        <taxon>Agaricomycotina</taxon>
        <taxon>Agaricomycetes</taxon>
        <taxon>Russulales</taxon>
        <taxon>Bondarzewiaceae</taxon>
        <taxon>Heterobasidion</taxon>
        <taxon>Heterobasidion annosum species complex</taxon>
    </lineage>
</organism>
<evidence type="ECO:0000313" key="3">
    <source>
        <dbReference type="Proteomes" id="UP000030671"/>
    </source>
</evidence>
<dbReference type="AlphaFoldDB" id="W4KRE3"/>